<organism evidence="1 2">
    <name type="scientific">Meridianimarinicoccus marinus</name>
    <dbReference type="NCBI Taxonomy" id="3231483"/>
    <lineage>
        <taxon>Bacteria</taxon>
        <taxon>Pseudomonadati</taxon>
        <taxon>Pseudomonadota</taxon>
        <taxon>Alphaproteobacteria</taxon>
        <taxon>Rhodobacterales</taxon>
        <taxon>Paracoccaceae</taxon>
        <taxon>Meridianimarinicoccus</taxon>
    </lineage>
</organism>
<accession>A0ABV3L1N2</accession>
<evidence type="ECO:0000313" key="1">
    <source>
        <dbReference type="EMBL" id="MEV8465470.1"/>
    </source>
</evidence>
<sequence length="46" mass="4955">MSCRGEALDTEIAIPLVDNGRNVQILVGIDASDDVRRFGVFGHVVV</sequence>
<proteinExistence type="predicted"/>
<protein>
    <recommendedName>
        <fullName evidence="3">Transposase</fullName>
    </recommendedName>
</protein>
<dbReference type="Proteomes" id="UP001553161">
    <property type="component" value="Unassembled WGS sequence"/>
</dbReference>
<gene>
    <name evidence="1" type="ORF">AB0T83_01560</name>
</gene>
<keyword evidence="2" id="KW-1185">Reference proteome</keyword>
<evidence type="ECO:0000313" key="2">
    <source>
        <dbReference type="Proteomes" id="UP001553161"/>
    </source>
</evidence>
<name>A0ABV3L1N2_9RHOB</name>
<evidence type="ECO:0008006" key="3">
    <source>
        <dbReference type="Google" id="ProtNLM"/>
    </source>
</evidence>
<dbReference type="EMBL" id="JBFBVU010000001">
    <property type="protein sequence ID" value="MEV8465470.1"/>
    <property type="molecule type" value="Genomic_DNA"/>
</dbReference>
<comment type="caution">
    <text evidence="1">The sequence shown here is derived from an EMBL/GenBank/DDBJ whole genome shotgun (WGS) entry which is preliminary data.</text>
</comment>
<reference evidence="1 2" key="1">
    <citation type="submission" date="2024-07" db="EMBL/GenBank/DDBJ databases">
        <authorList>
            <person name="Kang M."/>
        </authorList>
    </citation>
    <scope>NUCLEOTIDE SEQUENCE [LARGE SCALE GENOMIC DNA]</scope>
    <source>
        <strain evidence="1 2">DFM31</strain>
    </source>
</reference>